<evidence type="ECO:0000256" key="6">
    <source>
        <dbReference type="PROSITE-ProRule" id="PRU00277"/>
    </source>
</evidence>
<evidence type="ECO:0000256" key="2">
    <source>
        <dbReference type="ARBA" id="ARBA00006577"/>
    </source>
</evidence>
<organism evidence="10 11">
    <name type="scientific">Arachnia propionica</name>
    <dbReference type="NCBI Taxonomy" id="1750"/>
    <lineage>
        <taxon>Bacteria</taxon>
        <taxon>Bacillati</taxon>
        <taxon>Actinomycetota</taxon>
        <taxon>Actinomycetes</taxon>
        <taxon>Propionibacteriales</taxon>
        <taxon>Propionibacteriaceae</taxon>
        <taxon>Arachnia</taxon>
    </lineage>
</organism>
<evidence type="ECO:0000313" key="10">
    <source>
        <dbReference type="EMBL" id="RRD49288.1"/>
    </source>
</evidence>
<gene>
    <name evidence="10" type="ORF">EII35_08965</name>
</gene>
<comment type="similarity">
    <text evidence="2">Belongs to the FKBP-type PPIase family.</text>
</comment>
<dbReference type="Proteomes" id="UP000280935">
    <property type="component" value="Unassembled WGS sequence"/>
</dbReference>
<dbReference type="PANTHER" id="PTHR43811:SF19">
    <property type="entry name" value="39 KDA FK506-BINDING NUCLEAR PROTEIN"/>
    <property type="match status" value="1"/>
</dbReference>
<dbReference type="AlphaFoldDB" id="A0A3P1WTP1"/>
<feature type="signal peptide" evidence="8">
    <location>
        <begin position="1"/>
        <end position="33"/>
    </location>
</feature>
<accession>A0A3P1WTP1</accession>
<evidence type="ECO:0000313" key="11">
    <source>
        <dbReference type="Proteomes" id="UP000280935"/>
    </source>
</evidence>
<keyword evidence="8" id="KW-0732">Signal</keyword>
<dbReference type="Gene3D" id="3.10.50.40">
    <property type="match status" value="2"/>
</dbReference>
<evidence type="ECO:0000256" key="7">
    <source>
        <dbReference type="SAM" id="MobiDB-lite"/>
    </source>
</evidence>
<protein>
    <recommendedName>
        <fullName evidence="3 6">peptidylprolyl isomerase</fullName>
        <ecNumber evidence="3 6">5.2.1.8</ecNumber>
    </recommendedName>
</protein>
<comment type="catalytic activity">
    <reaction evidence="1 6">
        <text>[protein]-peptidylproline (omega=180) = [protein]-peptidylproline (omega=0)</text>
        <dbReference type="Rhea" id="RHEA:16237"/>
        <dbReference type="Rhea" id="RHEA-COMP:10747"/>
        <dbReference type="Rhea" id="RHEA-COMP:10748"/>
        <dbReference type="ChEBI" id="CHEBI:83833"/>
        <dbReference type="ChEBI" id="CHEBI:83834"/>
        <dbReference type="EC" id="5.2.1.8"/>
    </reaction>
</comment>
<evidence type="ECO:0000259" key="9">
    <source>
        <dbReference type="PROSITE" id="PS50059"/>
    </source>
</evidence>
<evidence type="ECO:0000256" key="3">
    <source>
        <dbReference type="ARBA" id="ARBA00013194"/>
    </source>
</evidence>
<dbReference type="OrthoDB" id="25996at2"/>
<feature type="domain" description="PPIase FKBP-type" evidence="9">
    <location>
        <begin position="256"/>
        <end position="340"/>
    </location>
</feature>
<dbReference type="PROSITE" id="PS51257">
    <property type="entry name" value="PROKAR_LIPOPROTEIN"/>
    <property type="match status" value="1"/>
</dbReference>
<evidence type="ECO:0000256" key="4">
    <source>
        <dbReference type="ARBA" id="ARBA00023110"/>
    </source>
</evidence>
<dbReference type="Pfam" id="PF00254">
    <property type="entry name" value="FKBP_C"/>
    <property type="match status" value="2"/>
</dbReference>
<dbReference type="SUPFAM" id="SSF54534">
    <property type="entry name" value="FKBP-like"/>
    <property type="match status" value="2"/>
</dbReference>
<evidence type="ECO:0000256" key="5">
    <source>
        <dbReference type="ARBA" id="ARBA00023235"/>
    </source>
</evidence>
<proteinExistence type="inferred from homology"/>
<evidence type="ECO:0000256" key="1">
    <source>
        <dbReference type="ARBA" id="ARBA00000971"/>
    </source>
</evidence>
<keyword evidence="5 6" id="KW-0413">Isomerase</keyword>
<sequence length="344" mass="34585">MRLNDLLPSSRAALGIVAACAVALTACSSPEPAASPEPTASVSSSTAESSAAPATGESSAEALPTSSIEPAADLSAITVTDADVPEVTVPAPWGIATTQAKVLRESSGSQVVGEEANVVVNYVGVNGRTGEVFDSSFAKGAPAPLSLGHVVPGFRTGLAGQKVGSRVLIGMTGADGYAQGSPQVGIEAGDSLVFVVDIISASFTEAMGEEVTPAEGLPSVTITDGKPEVTVPEGLAADTLQVQPLIKGPGAAVTAESVVTVKYRAWAAKSGKSVGDGWSPQSKPLAELIEGWRTGLIDQTAGSRVLLVVPAAQAYPNGLPEKGLEAGEGVVYVIDILDVQTATQ</sequence>
<name>A0A3P1WTP1_9ACTN</name>
<keyword evidence="4 6" id="KW-0697">Rotamase</keyword>
<evidence type="ECO:0000256" key="8">
    <source>
        <dbReference type="SAM" id="SignalP"/>
    </source>
</evidence>
<dbReference type="EMBL" id="RQYT01000019">
    <property type="protein sequence ID" value="RRD49288.1"/>
    <property type="molecule type" value="Genomic_DNA"/>
</dbReference>
<feature type="compositionally biased region" description="Low complexity" evidence="7">
    <location>
        <begin position="29"/>
        <end position="62"/>
    </location>
</feature>
<dbReference type="InterPro" id="IPR046357">
    <property type="entry name" value="PPIase_dom_sf"/>
</dbReference>
<dbReference type="PROSITE" id="PS50059">
    <property type="entry name" value="FKBP_PPIASE"/>
    <property type="match status" value="2"/>
</dbReference>
<dbReference type="InterPro" id="IPR001179">
    <property type="entry name" value="PPIase_FKBP_dom"/>
</dbReference>
<feature type="domain" description="PPIase FKBP-type" evidence="9">
    <location>
        <begin position="115"/>
        <end position="202"/>
    </location>
</feature>
<feature type="chain" id="PRO_5038556960" description="peptidylprolyl isomerase" evidence="8">
    <location>
        <begin position="34"/>
        <end position="344"/>
    </location>
</feature>
<feature type="region of interest" description="Disordered" evidence="7">
    <location>
        <begin position="29"/>
        <end position="65"/>
    </location>
</feature>
<comment type="caution">
    <text evidence="10">The sequence shown here is derived from an EMBL/GenBank/DDBJ whole genome shotgun (WGS) entry which is preliminary data.</text>
</comment>
<dbReference type="GO" id="GO:0003755">
    <property type="term" value="F:peptidyl-prolyl cis-trans isomerase activity"/>
    <property type="evidence" value="ECO:0007669"/>
    <property type="project" value="UniProtKB-KW"/>
</dbReference>
<dbReference type="RefSeq" id="WP_125228128.1">
    <property type="nucleotide sequence ID" value="NZ_RQYT01000019.1"/>
</dbReference>
<reference evidence="10 11" key="1">
    <citation type="submission" date="2018-11" db="EMBL/GenBank/DDBJ databases">
        <title>Genomes From Bacteria Associated with the Canine Oral Cavity: a Test Case for Automated Genome-Based Taxonomic Assignment.</title>
        <authorList>
            <person name="Coil D.A."/>
            <person name="Jospin G."/>
            <person name="Darling A.E."/>
            <person name="Wallis C."/>
            <person name="Davis I.J."/>
            <person name="Harris S."/>
            <person name="Eisen J.A."/>
            <person name="Holcombe L.J."/>
            <person name="O'Flynn C."/>
        </authorList>
    </citation>
    <scope>NUCLEOTIDE SEQUENCE [LARGE SCALE GENOMIC DNA]</scope>
    <source>
        <strain evidence="10 11">OH2822_COT-296</strain>
    </source>
</reference>
<dbReference type="PANTHER" id="PTHR43811">
    <property type="entry name" value="FKBP-TYPE PEPTIDYL-PROLYL CIS-TRANS ISOMERASE FKPA"/>
    <property type="match status" value="1"/>
</dbReference>
<dbReference type="EC" id="5.2.1.8" evidence="3 6"/>